<keyword evidence="2" id="KW-1185">Reference proteome</keyword>
<dbReference type="Gene3D" id="3.80.10.10">
    <property type="entry name" value="Ribonuclease Inhibitor"/>
    <property type="match status" value="1"/>
</dbReference>
<evidence type="ECO:0000313" key="2">
    <source>
        <dbReference type="Proteomes" id="UP000248090"/>
    </source>
</evidence>
<protein>
    <submittedName>
        <fullName evidence="1">Uncharacterized protein</fullName>
    </submittedName>
</protein>
<comment type="caution">
    <text evidence="1">The sequence shown here is derived from an EMBL/GenBank/DDBJ whole genome shotgun (WGS) entry which is preliminary data.</text>
</comment>
<organism evidence="1 2">
    <name type="scientific">Pokkaliibacter plantistimulans</name>
    <dbReference type="NCBI Taxonomy" id="1635171"/>
    <lineage>
        <taxon>Bacteria</taxon>
        <taxon>Pseudomonadati</taxon>
        <taxon>Pseudomonadota</taxon>
        <taxon>Gammaproteobacteria</taxon>
        <taxon>Oceanospirillales</taxon>
        <taxon>Balneatrichaceae</taxon>
        <taxon>Pokkaliibacter</taxon>
    </lineage>
</organism>
<gene>
    <name evidence="1" type="ORF">WH50_18400</name>
</gene>
<reference evidence="1 2" key="1">
    <citation type="submission" date="2015-03" db="EMBL/GenBank/DDBJ databases">
        <authorList>
            <person name="Krishnan R."/>
            <person name="Midha S."/>
            <person name="Patil P.B."/>
            <person name="Rameshkumar N."/>
        </authorList>
    </citation>
    <scope>NUCLEOTIDE SEQUENCE [LARGE SCALE GENOMIC DNA]</scope>
    <source>
        <strain evidence="1 2">L1E11</strain>
    </source>
</reference>
<dbReference type="InterPro" id="IPR032675">
    <property type="entry name" value="LRR_dom_sf"/>
</dbReference>
<dbReference type="Proteomes" id="UP000248090">
    <property type="component" value="Unassembled WGS sequence"/>
</dbReference>
<proteinExistence type="predicted"/>
<dbReference type="SUPFAM" id="SSF52058">
    <property type="entry name" value="L domain-like"/>
    <property type="match status" value="1"/>
</dbReference>
<sequence>MDWSYNTIWYEQLEEGKFYHTVFNQTEKAWSVPNGGAYFVIDDFKPKSKCFSELKGLDHPVYLKFNRSNITDFRGIDSFRGVKRLELNYCIKLENDAGISDLSQDLEWLHIGNSRKFVITDEIRSLSKLKVLCLNDCAPIENLDFIHDFPELVDLRFVGTNVVDGNLRKLYESETLLNVAFSDKNHFDCRYEELSNFIQLRAADAKSPVYSNGRSTFKYNLF</sequence>
<evidence type="ECO:0000313" key="1">
    <source>
        <dbReference type="EMBL" id="PXF29870.1"/>
    </source>
</evidence>
<name>A0ABX5LW75_9GAMM</name>
<accession>A0ABX5LW75</accession>
<dbReference type="EMBL" id="LAPT01000094">
    <property type="protein sequence ID" value="PXF29870.1"/>
    <property type="molecule type" value="Genomic_DNA"/>
</dbReference>
<dbReference type="RefSeq" id="WP_110188810.1">
    <property type="nucleotide sequence ID" value="NZ_CP177354.1"/>
</dbReference>